<dbReference type="PROSITE" id="PS01199">
    <property type="entry name" value="RIBOSOMAL_L1"/>
    <property type="match status" value="1"/>
</dbReference>
<feature type="region of interest" description="Disordered" evidence="7">
    <location>
        <begin position="25"/>
        <end position="52"/>
    </location>
</feature>
<feature type="compositionally biased region" description="Basic residues" evidence="7">
    <location>
        <begin position="43"/>
        <end position="52"/>
    </location>
</feature>
<reference evidence="8 9" key="1">
    <citation type="submission" date="2017-07" db="EMBL/GenBank/DDBJ databases">
        <title>Mechanisms for carbon and nitrogen cycling indicate functional differentiation within the Candidate Phyla Radiation.</title>
        <authorList>
            <person name="Danczak R.E."/>
            <person name="Johnston M.D."/>
            <person name="Kenah C."/>
            <person name="Slattery M."/>
            <person name="Wrighton K.C."/>
            <person name="Wilkins M.J."/>
        </authorList>
    </citation>
    <scope>NUCLEOTIDE SEQUENCE [LARGE SCALE GENOMIC DNA]</scope>
    <source>
        <strain evidence="8">Licking1014_7</strain>
    </source>
</reference>
<dbReference type="Proteomes" id="UP000315689">
    <property type="component" value="Unassembled WGS sequence"/>
</dbReference>
<dbReference type="InterPro" id="IPR023673">
    <property type="entry name" value="Ribosomal_uL1_CS"/>
</dbReference>
<protein>
    <recommendedName>
        <fullName evidence="6">Ribosomal protein</fullName>
    </recommendedName>
</protein>
<gene>
    <name evidence="8" type="ORF">CEN89_715</name>
</gene>
<evidence type="ECO:0000256" key="3">
    <source>
        <dbReference type="ARBA" id="ARBA00022845"/>
    </source>
</evidence>
<sequence>MGEQKTEKKSQEEILQEAEKQLEDIKKAESGKTNMSQTSVTKIAKKPRISKARQRSARYQSIYKKVNRSQEYLIEEALALIKEISRAGFDETIDLNLKTKIKKGQQMFREMVEFPAGLAKKQRVAILDQAKIEEIKKGKIDFDIAIVEPKNMALAGQVAKILGPKGLMPNPKLGTITEDLIKAKARFGTKVKEVKADKLGNICVAVGKVSWQDEKILQNIKAVFGLFQSGKVEKAALSSTMGPAVKLVPPEFFFR</sequence>
<keyword evidence="4 6" id="KW-0689">Ribosomal protein</keyword>
<dbReference type="AlphaFoldDB" id="A0A554LHR6"/>
<proteinExistence type="inferred from homology"/>
<dbReference type="CDD" id="cd00403">
    <property type="entry name" value="Ribosomal_L1"/>
    <property type="match status" value="1"/>
</dbReference>
<dbReference type="PANTHER" id="PTHR36427">
    <property type="entry name" value="54S RIBOSOMAL PROTEIN L1, MITOCHONDRIAL"/>
    <property type="match status" value="1"/>
</dbReference>
<dbReference type="Gene3D" id="3.30.190.20">
    <property type="match status" value="2"/>
</dbReference>
<evidence type="ECO:0000256" key="5">
    <source>
        <dbReference type="ARBA" id="ARBA00023274"/>
    </source>
</evidence>
<dbReference type="Pfam" id="PF00687">
    <property type="entry name" value="Ribosomal_L1"/>
    <property type="match status" value="1"/>
</dbReference>
<evidence type="ECO:0000313" key="8">
    <source>
        <dbReference type="EMBL" id="TSC92411.1"/>
    </source>
</evidence>
<dbReference type="PANTHER" id="PTHR36427:SF3">
    <property type="entry name" value="LARGE RIBOSOMAL SUBUNIT PROTEIN UL1M"/>
    <property type="match status" value="1"/>
</dbReference>
<keyword evidence="3" id="KW-0810">Translation regulation</keyword>
<dbReference type="GO" id="GO:0005840">
    <property type="term" value="C:ribosome"/>
    <property type="evidence" value="ECO:0007669"/>
    <property type="project" value="UniProtKB-KW"/>
</dbReference>
<dbReference type="EMBL" id="VMGK01000029">
    <property type="protein sequence ID" value="TSC92411.1"/>
    <property type="molecule type" value="Genomic_DNA"/>
</dbReference>
<organism evidence="8 9">
    <name type="scientific">Candidatus Berkelbacteria bacterium Licking1014_7</name>
    <dbReference type="NCBI Taxonomy" id="2017147"/>
    <lineage>
        <taxon>Bacteria</taxon>
        <taxon>Candidatus Berkelbacteria</taxon>
    </lineage>
</organism>
<dbReference type="GO" id="GO:1990904">
    <property type="term" value="C:ribonucleoprotein complex"/>
    <property type="evidence" value="ECO:0007669"/>
    <property type="project" value="UniProtKB-KW"/>
</dbReference>
<evidence type="ECO:0000256" key="7">
    <source>
        <dbReference type="SAM" id="MobiDB-lite"/>
    </source>
</evidence>
<evidence type="ECO:0000256" key="4">
    <source>
        <dbReference type="ARBA" id="ARBA00022980"/>
    </source>
</evidence>
<evidence type="ECO:0000256" key="6">
    <source>
        <dbReference type="RuleBase" id="RU000659"/>
    </source>
</evidence>
<evidence type="ECO:0000313" key="9">
    <source>
        <dbReference type="Proteomes" id="UP000315689"/>
    </source>
</evidence>
<dbReference type="InterPro" id="IPR028364">
    <property type="entry name" value="Ribosomal_uL1/biogenesis"/>
</dbReference>
<dbReference type="SUPFAM" id="SSF56808">
    <property type="entry name" value="Ribosomal protein L1"/>
    <property type="match status" value="1"/>
</dbReference>
<comment type="caution">
    <text evidence="8">The sequence shown here is derived from an EMBL/GenBank/DDBJ whole genome shotgun (WGS) entry which is preliminary data.</text>
</comment>
<dbReference type="InterPro" id="IPR016095">
    <property type="entry name" value="Ribosomal_uL1_3-a/b-sand"/>
</dbReference>
<evidence type="ECO:0000256" key="1">
    <source>
        <dbReference type="ARBA" id="ARBA00010531"/>
    </source>
</evidence>
<feature type="compositionally biased region" description="Polar residues" evidence="7">
    <location>
        <begin position="31"/>
        <end position="41"/>
    </location>
</feature>
<accession>A0A554LHR6</accession>
<evidence type="ECO:0000256" key="2">
    <source>
        <dbReference type="ARBA" id="ARBA00022491"/>
    </source>
</evidence>
<keyword evidence="2" id="KW-0678">Repressor</keyword>
<dbReference type="InterPro" id="IPR023674">
    <property type="entry name" value="Ribosomal_uL1-like"/>
</dbReference>
<name>A0A554LHR6_9BACT</name>
<keyword evidence="5 6" id="KW-0687">Ribonucleoprotein</keyword>
<dbReference type="Gene3D" id="3.40.50.790">
    <property type="match status" value="2"/>
</dbReference>
<dbReference type="GO" id="GO:0006417">
    <property type="term" value="P:regulation of translation"/>
    <property type="evidence" value="ECO:0007669"/>
    <property type="project" value="UniProtKB-KW"/>
</dbReference>
<comment type="similarity">
    <text evidence="1 6">Belongs to the universal ribosomal protein uL1 family.</text>
</comment>